<keyword evidence="3" id="KW-1185">Reference proteome</keyword>
<evidence type="ECO:0000313" key="2">
    <source>
        <dbReference type="EMBL" id="GAA4240008.1"/>
    </source>
</evidence>
<dbReference type="Proteomes" id="UP001501682">
    <property type="component" value="Unassembled WGS sequence"/>
</dbReference>
<keyword evidence="1" id="KW-1133">Transmembrane helix</keyword>
<evidence type="ECO:0000313" key="3">
    <source>
        <dbReference type="Proteomes" id="UP001501682"/>
    </source>
</evidence>
<keyword evidence="1" id="KW-0812">Transmembrane</keyword>
<keyword evidence="1" id="KW-0472">Membrane</keyword>
<gene>
    <name evidence="2" type="ORF">GCM10022292_00700</name>
</gene>
<name>A0ABP8CJU3_9FLAO</name>
<feature type="transmembrane region" description="Helical" evidence="1">
    <location>
        <begin position="6"/>
        <end position="24"/>
    </location>
</feature>
<evidence type="ECO:0000256" key="1">
    <source>
        <dbReference type="SAM" id="Phobius"/>
    </source>
</evidence>
<feature type="transmembrane region" description="Helical" evidence="1">
    <location>
        <begin position="60"/>
        <end position="79"/>
    </location>
</feature>
<reference evidence="3" key="1">
    <citation type="journal article" date="2019" name="Int. J. Syst. Evol. Microbiol.">
        <title>The Global Catalogue of Microorganisms (GCM) 10K type strain sequencing project: providing services to taxonomists for standard genome sequencing and annotation.</title>
        <authorList>
            <consortium name="The Broad Institute Genomics Platform"/>
            <consortium name="The Broad Institute Genome Sequencing Center for Infectious Disease"/>
            <person name="Wu L."/>
            <person name="Ma J."/>
        </authorList>
    </citation>
    <scope>NUCLEOTIDE SEQUENCE [LARGE SCALE GENOMIC DNA]</scope>
    <source>
        <strain evidence="3">JCM 17633</strain>
    </source>
</reference>
<protein>
    <submittedName>
        <fullName evidence="2">Uncharacterized protein</fullName>
    </submittedName>
</protein>
<organism evidence="2 3">
    <name type="scientific">Winogradskyella damuponensis</name>
    <dbReference type="NCBI Taxonomy" id="943939"/>
    <lineage>
        <taxon>Bacteria</taxon>
        <taxon>Pseudomonadati</taxon>
        <taxon>Bacteroidota</taxon>
        <taxon>Flavobacteriia</taxon>
        <taxon>Flavobacteriales</taxon>
        <taxon>Flavobacteriaceae</taxon>
        <taxon>Winogradskyella</taxon>
    </lineage>
</organism>
<proteinExistence type="predicted"/>
<dbReference type="EMBL" id="BAABCB010000002">
    <property type="protein sequence ID" value="GAA4240008.1"/>
    <property type="molecule type" value="Genomic_DNA"/>
</dbReference>
<comment type="caution">
    <text evidence="2">The sequence shown here is derived from an EMBL/GenBank/DDBJ whole genome shotgun (WGS) entry which is preliminary data.</text>
</comment>
<feature type="transmembrane region" description="Helical" evidence="1">
    <location>
        <begin position="31"/>
        <end position="48"/>
    </location>
</feature>
<sequence length="84" mass="9646">MAQIVLGLVQILMSVTLIVNFKTLSKPVKNLFKSYVITTVYLIVLFRIKGHFGIGGFQLIFLWLFVSMGLALFHFYITYKIKLS</sequence>
<accession>A0ABP8CJU3</accession>